<accession>A0A7Y8GVR5</accession>
<organism evidence="2 3">
    <name type="scientific">Hydrogenophaga aromaticivorans</name>
    <dbReference type="NCBI Taxonomy" id="2610898"/>
    <lineage>
        <taxon>Bacteria</taxon>
        <taxon>Pseudomonadati</taxon>
        <taxon>Pseudomonadota</taxon>
        <taxon>Betaproteobacteria</taxon>
        <taxon>Burkholderiales</taxon>
        <taxon>Comamonadaceae</taxon>
        <taxon>Hydrogenophaga</taxon>
    </lineage>
</organism>
<feature type="region of interest" description="Disordered" evidence="1">
    <location>
        <begin position="1"/>
        <end position="43"/>
    </location>
</feature>
<feature type="region of interest" description="Disordered" evidence="1">
    <location>
        <begin position="210"/>
        <end position="229"/>
    </location>
</feature>
<dbReference type="EMBL" id="VYGV01000006">
    <property type="protein sequence ID" value="NWF45386.1"/>
    <property type="molecule type" value="Genomic_DNA"/>
</dbReference>
<dbReference type="RefSeq" id="WP_177135234.1">
    <property type="nucleotide sequence ID" value="NZ_VYGV01000006.1"/>
</dbReference>
<evidence type="ECO:0008006" key="4">
    <source>
        <dbReference type="Google" id="ProtNLM"/>
    </source>
</evidence>
<gene>
    <name evidence="2" type="ORF">F3K02_09015</name>
</gene>
<sequence>MSKLAESLAAAQKSSTPGASGSLDAELSAPAPAPEKRKRTDWEAVERDYRTGQFTLRELEAKHGANNGLISRKAKKDGWTQDLSKAIKAATNAKLVEELVSKEISSGQQKVSSTVLAAAELNKNVILGHRKDIQVLTSIMVDMASELQQLGKSDLKTMAEMLLDDSLTQEQVAELRAGVSAIVKLPARSLVMQRLATTAGKLIGLERQAHGLDDPEAPPPVDEIGDLSDEDLNARISERLRVAGL</sequence>
<evidence type="ECO:0000313" key="3">
    <source>
        <dbReference type="Proteomes" id="UP000545507"/>
    </source>
</evidence>
<name>A0A7Y8GVR5_9BURK</name>
<keyword evidence="3" id="KW-1185">Reference proteome</keyword>
<reference evidence="2 3" key="1">
    <citation type="submission" date="2019-09" db="EMBL/GenBank/DDBJ databases">
        <title>Hydrogenophaga aromatica sp. nov., isolated from a para-xylene-degrading enrichment culture.</title>
        <authorList>
            <person name="Tancsics A."/>
            <person name="Banerjee S."/>
        </authorList>
    </citation>
    <scope>NUCLEOTIDE SEQUENCE [LARGE SCALE GENOMIC DNA]</scope>
    <source>
        <strain evidence="2 3">D2P1</strain>
    </source>
</reference>
<dbReference type="AlphaFoldDB" id="A0A7Y8GVR5"/>
<feature type="compositionally biased region" description="Basic and acidic residues" evidence="1">
    <location>
        <begin position="34"/>
        <end position="43"/>
    </location>
</feature>
<comment type="caution">
    <text evidence="2">The sequence shown here is derived from an EMBL/GenBank/DDBJ whole genome shotgun (WGS) entry which is preliminary data.</text>
</comment>
<dbReference type="Proteomes" id="UP000545507">
    <property type="component" value="Unassembled WGS sequence"/>
</dbReference>
<evidence type="ECO:0000313" key="2">
    <source>
        <dbReference type="EMBL" id="NWF45386.1"/>
    </source>
</evidence>
<proteinExistence type="predicted"/>
<evidence type="ECO:0000256" key="1">
    <source>
        <dbReference type="SAM" id="MobiDB-lite"/>
    </source>
</evidence>
<protein>
    <recommendedName>
        <fullName evidence="4">Terminase small subunit</fullName>
    </recommendedName>
</protein>